<sequence>MPSVAKANTPSTGGEKPAENPTSRASTAATKPKTARKTPAKKAKPAIKTDAAKVSASKASTTTAAKSASTSVGETSSAAKTVAKKDAPRKDSPKPDQRAPSQTKAEAASPGTKAEKTAAEVKTTAPSSPSVASPTTAEVKDAPAKRGSVFFPLLLGGIVAGGIGFAAAELDLLDLRGDTYTQTALAQDLAALEGRIATLEKSTAEPAPAADTSAIDAAIADLTARVDEIANRPAPVAGEASQLDTSGFEAELAALKSSAETQRAEIQKMLDDALSVEEATKQAAQSAAAQTALARIVAALSTGAPFTAEVAALQANGVQDVPPALTDAAETGAATLSDLQDRFPDAARAALAAVRADAPAGTGGVLGRFVKNQLGARSVTPRAGDDPDAILSRAEDAMRRGQLAEALAEIDTLPDTAKAPLADWTAAAQTREAAQDALDTLSQRLTAN</sequence>
<feature type="compositionally biased region" description="Polar residues" evidence="1">
    <location>
        <begin position="1"/>
        <end position="12"/>
    </location>
</feature>
<feature type="compositionally biased region" description="Low complexity" evidence="1">
    <location>
        <begin position="120"/>
        <end position="137"/>
    </location>
</feature>
<accession>A0A1I6T374</accession>
<dbReference type="STRING" id="394264.SAMN04488040_2018"/>
<dbReference type="EMBL" id="FPAJ01000003">
    <property type="protein sequence ID" value="SFS83626.1"/>
    <property type="molecule type" value="Genomic_DNA"/>
</dbReference>
<protein>
    <submittedName>
        <fullName evidence="2">Uncharacterized conserved protein</fullName>
    </submittedName>
</protein>
<dbReference type="Proteomes" id="UP000199239">
    <property type="component" value="Unassembled WGS sequence"/>
</dbReference>
<proteinExistence type="predicted"/>
<feature type="compositionally biased region" description="Basic and acidic residues" evidence="1">
    <location>
        <begin position="83"/>
        <end position="97"/>
    </location>
</feature>
<keyword evidence="3" id="KW-1185">Reference proteome</keyword>
<feature type="region of interest" description="Disordered" evidence="1">
    <location>
        <begin position="1"/>
        <end position="142"/>
    </location>
</feature>
<name>A0A1I6T374_9RHOB</name>
<reference evidence="3" key="1">
    <citation type="submission" date="2016-10" db="EMBL/GenBank/DDBJ databases">
        <authorList>
            <person name="Varghese N."/>
            <person name="Submissions S."/>
        </authorList>
    </citation>
    <scope>NUCLEOTIDE SEQUENCE [LARGE SCALE GENOMIC DNA]</scope>
    <source>
        <strain evidence="3">DSM 23422</strain>
    </source>
</reference>
<feature type="compositionally biased region" description="Basic residues" evidence="1">
    <location>
        <begin position="33"/>
        <end position="45"/>
    </location>
</feature>
<evidence type="ECO:0000313" key="3">
    <source>
        <dbReference type="Proteomes" id="UP000199239"/>
    </source>
</evidence>
<gene>
    <name evidence="2" type="ORF">SAMN04488040_2018</name>
</gene>
<evidence type="ECO:0000313" key="2">
    <source>
        <dbReference type="EMBL" id="SFS83626.1"/>
    </source>
</evidence>
<dbReference type="AlphaFoldDB" id="A0A1I6T374"/>
<feature type="compositionally biased region" description="Low complexity" evidence="1">
    <location>
        <begin position="21"/>
        <end position="32"/>
    </location>
</feature>
<evidence type="ECO:0000256" key="1">
    <source>
        <dbReference type="SAM" id="MobiDB-lite"/>
    </source>
</evidence>
<feature type="compositionally biased region" description="Low complexity" evidence="1">
    <location>
        <begin position="46"/>
        <end position="72"/>
    </location>
</feature>
<organism evidence="2 3">
    <name type="scientific">Sulfitobacter marinus</name>
    <dbReference type="NCBI Taxonomy" id="394264"/>
    <lineage>
        <taxon>Bacteria</taxon>
        <taxon>Pseudomonadati</taxon>
        <taxon>Pseudomonadota</taxon>
        <taxon>Alphaproteobacteria</taxon>
        <taxon>Rhodobacterales</taxon>
        <taxon>Roseobacteraceae</taxon>
        <taxon>Sulfitobacter</taxon>
    </lineage>
</organism>